<evidence type="ECO:0000256" key="2">
    <source>
        <dbReference type="PROSITE-ProRule" id="PRU00176"/>
    </source>
</evidence>
<keyword evidence="1 2" id="KW-0694">RNA-binding</keyword>
<feature type="domain" description="RRM" evidence="4">
    <location>
        <begin position="27"/>
        <end position="105"/>
    </location>
</feature>
<comment type="caution">
    <text evidence="5">The sequence shown here is derived from an EMBL/GenBank/DDBJ whole genome shotgun (WGS) entry which is preliminary data.</text>
</comment>
<dbReference type="GO" id="GO:0000398">
    <property type="term" value="P:mRNA splicing, via spliceosome"/>
    <property type="evidence" value="ECO:0007669"/>
    <property type="project" value="TreeGrafter"/>
</dbReference>
<gene>
    <name evidence="5" type="ORF">Rt10032_c03g1651</name>
</gene>
<dbReference type="SMART" id="SM00360">
    <property type="entry name" value="RRM"/>
    <property type="match status" value="1"/>
</dbReference>
<dbReference type="InterPro" id="IPR000504">
    <property type="entry name" value="RRM_dom"/>
</dbReference>
<dbReference type="EMBL" id="BJWK01000003">
    <property type="protein sequence ID" value="GEM07634.1"/>
    <property type="molecule type" value="Genomic_DNA"/>
</dbReference>
<dbReference type="GO" id="GO:0005654">
    <property type="term" value="C:nucleoplasm"/>
    <property type="evidence" value="ECO:0007669"/>
    <property type="project" value="TreeGrafter"/>
</dbReference>
<dbReference type="PANTHER" id="PTHR15481">
    <property type="entry name" value="RIBONUCLEIC ACID BINDING PROTEIN S1"/>
    <property type="match status" value="1"/>
</dbReference>
<dbReference type="InterPro" id="IPR035979">
    <property type="entry name" value="RBD_domain_sf"/>
</dbReference>
<dbReference type="InterPro" id="IPR012677">
    <property type="entry name" value="Nucleotide-bd_a/b_plait_sf"/>
</dbReference>
<evidence type="ECO:0000313" key="5">
    <source>
        <dbReference type="EMBL" id="GEM07634.1"/>
    </source>
</evidence>
<dbReference type="Proteomes" id="UP000321518">
    <property type="component" value="Unassembled WGS sequence"/>
</dbReference>
<accession>A0A511KDY6</accession>
<feature type="region of interest" description="Disordered" evidence="3">
    <location>
        <begin position="102"/>
        <end position="180"/>
    </location>
</feature>
<organism evidence="5 6">
    <name type="scientific">Rhodotorula toruloides</name>
    <name type="common">Yeast</name>
    <name type="synonym">Rhodosporidium toruloides</name>
    <dbReference type="NCBI Taxonomy" id="5286"/>
    <lineage>
        <taxon>Eukaryota</taxon>
        <taxon>Fungi</taxon>
        <taxon>Dikarya</taxon>
        <taxon>Basidiomycota</taxon>
        <taxon>Pucciniomycotina</taxon>
        <taxon>Microbotryomycetes</taxon>
        <taxon>Sporidiobolales</taxon>
        <taxon>Sporidiobolaceae</taxon>
        <taxon>Rhodotorula</taxon>
    </lineage>
</organism>
<name>A0A511KDY6_RHOTO</name>
<dbReference type="GO" id="GO:0061574">
    <property type="term" value="C:ASAP complex"/>
    <property type="evidence" value="ECO:0007669"/>
    <property type="project" value="TreeGrafter"/>
</dbReference>
<dbReference type="GO" id="GO:0005737">
    <property type="term" value="C:cytoplasm"/>
    <property type="evidence" value="ECO:0007669"/>
    <property type="project" value="TreeGrafter"/>
</dbReference>
<protein>
    <recommendedName>
        <fullName evidence="4">RRM domain-containing protein</fullName>
    </recommendedName>
</protein>
<dbReference type="AlphaFoldDB" id="A0A511KDY6"/>
<dbReference type="GO" id="GO:0003723">
    <property type="term" value="F:RNA binding"/>
    <property type="evidence" value="ECO:0007669"/>
    <property type="project" value="UniProtKB-UniRule"/>
</dbReference>
<dbReference type="PANTHER" id="PTHR15481:SF0">
    <property type="entry name" value="LD23870P-RELATED"/>
    <property type="match status" value="1"/>
</dbReference>
<proteinExistence type="predicted"/>
<dbReference type="OrthoDB" id="252020at2759"/>
<feature type="compositionally biased region" description="Low complexity" evidence="3">
    <location>
        <begin position="13"/>
        <end position="22"/>
    </location>
</feature>
<feature type="region of interest" description="Disordered" evidence="3">
    <location>
        <begin position="1"/>
        <end position="27"/>
    </location>
</feature>
<sequence length="201" mass="21475">MMPRSRSPAGTPRSLSRSRSLSPAGPDTIRITKLTKNVTTLHLEEIFDVYGRILDIDLPIVQRLGTHKGTAWITFASPAAAAKAADYMDGGQMDGSIVTVVLDEPSPRGGEAKRASVSPYRQRRSSGVRGRSPSPMRGRTPSRSPESDASLAVPKETLAHLQSAPFASRRSERPSSGTEPLSLAIACAKGRVSVSQATMTH</sequence>
<evidence type="ECO:0000256" key="1">
    <source>
        <dbReference type="ARBA" id="ARBA00022884"/>
    </source>
</evidence>
<dbReference type="SUPFAM" id="SSF54928">
    <property type="entry name" value="RNA-binding domain, RBD"/>
    <property type="match status" value="1"/>
</dbReference>
<evidence type="ECO:0000259" key="4">
    <source>
        <dbReference type="PROSITE" id="PS50102"/>
    </source>
</evidence>
<evidence type="ECO:0000256" key="3">
    <source>
        <dbReference type="SAM" id="MobiDB-lite"/>
    </source>
</evidence>
<reference evidence="5 6" key="1">
    <citation type="submission" date="2019-07" db="EMBL/GenBank/DDBJ databases">
        <title>Rhodotorula toruloides NBRC10032 genome sequencing.</title>
        <authorList>
            <person name="Shida Y."/>
            <person name="Takaku H."/>
            <person name="Ogasawara W."/>
            <person name="Mori K."/>
        </authorList>
    </citation>
    <scope>NUCLEOTIDE SEQUENCE [LARGE SCALE GENOMIC DNA]</scope>
    <source>
        <strain evidence="5 6">NBRC10032</strain>
    </source>
</reference>
<dbReference type="Pfam" id="PF00076">
    <property type="entry name" value="RRM_1"/>
    <property type="match status" value="1"/>
</dbReference>
<evidence type="ECO:0000313" key="6">
    <source>
        <dbReference type="Proteomes" id="UP000321518"/>
    </source>
</evidence>
<dbReference type="Gene3D" id="3.30.70.330">
    <property type="match status" value="1"/>
</dbReference>
<feature type="compositionally biased region" description="Low complexity" evidence="3">
    <location>
        <begin position="127"/>
        <end position="144"/>
    </location>
</feature>
<dbReference type="PROSITE" id="PS50102">
    <property type="entry name" value="RRM"/>
    <property type="match status" value="1"/>
</dbReference>